<reference evidence="3 4" key="1">
    <citation type="journal article" date="2023" name="IScience">
        <title>Expanded male sex-determining region conserved during the evolution of homothallism in the green alga Volvox.</title>
        <authorList>
            <person name="Yamamoto K."/>
            <person name="Matsuzaki R."/>
            <person name="Mahakham W."/>
            <person name="Heman W."/>
            <person name="Sekimoto H."/>
            <person name="Kawachi M."/>
            <person name="Minakuchi Y."/>
            <person name="Toyoda A."/>
            <person name="Nozaki H."/>
        </authorList>
    </citation>
    <scope>NUCLEOTIDE SEQUENCE [LARGE SCALE GENOMIC DNA]</scope>
    <source>
        <strain evidence="3 4">NIES-4468</strain>
    </source>
</reference>
<feature type="compositionally biased region" description="Basic residues" evidence="1">
    <location>
        <begin position="24"/>
        <end position="33"/>
    </location>
</feature>
<keyword evidence="4" id="KW-1185">Reference proteome</keyword>
<protein>
    <submittedName>
        <fullName evidence="3">Uncharacterized protein</fullName>
    </submittedName>
</protein>
<gene>
    <name evidence="3" type="ORF">VaNZ11_006694</name>
</gene>
<feature type="region of interest" description="Disordered" evidence="1">
    <location>
        <begin position="1220"/>
        <end position="1259"/>
    </location>
</feature>
<feature type="region of interest" description="Disordered" evidence="1">
    <location>
        <begin position="1275"/>
        <end position="1310"/>
    </location>
</feature>
<dbReference type="PANTHER" id="PTHR48174:SF5">
    <property type="entry name" value="VACUOLAR PROTEIN SORTING-ASSOCIATED PROTEIN 62"/>
    <property type="match status" value="1"/>
</dbReference>
<feature type="region of interest" description="Disordered" evidence="1">
    <location>
        <begin position="442"/>
        <end position="555"/>
    </location>
</feature>
<feature type="region of interest" description="Disordered" evidence="1">
    <location>
        <begin position="1756"/>
        <end position="1950"/>
    </location>
</feature>
<feature type="compositionally biased region" description="Acidic residues" evidence="1">
    <location>
        <begin position="1291"/>
        <end position="1305"/>
    </location>
</feature>
<feature type="compositionally biased region" description="Polar residues" evidence="1">
    <location>
        <begin position="1787"/>
        <end position="1798"/>
    </location>
</feature>
<dbReference type="PANTHER" id="PTHR48174">
    <property type="entry name" value="DUF946 FAMILY PROTEIN"/>
    <property type="match status" value="1"/>
</dbReference>
<feature type="compositionally biased region" description="Polar residues" evidence="1">
    <location>
        <begin position="1230"/>
        <end position="1240"/>
    </location>
</feature>
<feature type="region of interest" description="Disordered" evidence="1">
    <location>
        <begin position="636"/>
        <end position="656"/>
    </location>
</feature>
<feature type="region of interest" description="Disordered" evidence="1">
    <location>
        <begin position="1114"/>
        <end position="1197"/>
    </location>
</feature>
<feature type="compositionally biased region" description="Basic residues" evidence="1">
    <location>
        <begin position="1756"/>
        <end position="1774"/>
    </location>
</feature>
<feature type="compositionally biased region" description="Gly residues" evidence="1">
    <location>
        <begin position="1142"/>
        <end position="1155"/>
    </location>
</feature>
<organism evidence="3 4">
    <name type="scientific">Volvox africanus</name>
    <dbReference type="NCBI Taxonomy" id="51714"/>
    <lineage>
        <taxon>Eukaryota</taxon>
        <taxon>Viridiplantae</taxon>
        <taxon>Chlorophyta</taxon>
        <taxon>core chlorophytes</taxon>
        <taxon>Chlorophyceae</taxon>
        <taxon>CS clade</taxon>
        <taxon>Chlamydomonadales</taxon>
        <taxon>Volvocaceae</taxon>
        <taxon>Volvox</taxon>
    </lineage>
</organism>
<feature type="compositionally biased region" description="Basic and acidic residues" evidence="1">
    <location>
        <begin position="1063"/>
        <end position="1072"/>
    </location>
</feature>
<feature type="compositionally biased region" description="Polar residues" evidence="1">
    <location>
        <begin position="1970"/>
        <end position="1980"/>
    </location>
</feature>
<feature type="compositionally biased region" description="Polar residues" evidence="1">
    <location>
        <begin position="73"/>
        <end position="82"/>
    </location>
</feature>
<feature type="compositionally biased region" description="Polar residues" evidence="1">
    <location>
        <begin position="1176"/>
        <end position="1191"/>
    </location>
</feature>
<feature type="compositionally biased region" description="Low complexity" evidence="1">
    <location>
        <begin position="34"/>
        <end position="48"/>
    </location>
</feature>
<comment type="caution">
    <text evidence="3">The sequence shown here is derived from an EMBL/GenBank/DDBJ whole genome shotgun (WGS) entry which is preliminary data.</text>
</comment>
<feature type="transmembrane region" description="Helical" evidence="2">
    <location>
        <begin position="1636"/>
        <end position="1662"/>
    </location>
</feature>
<keyword evidence="2" id="KW-0472">Membrane</keyword>
<sequence>MPNRDTQPVDQSPVLIYSPDSLWKNHHHHHRPRQQQQQQQRQGQQQPQVIPGSVLPKSSGCLTAPRSTCPMPGNSNPQSRGFSSKNSANKASNDGDMEPGRSCSIGSSSCSLRPPMIFSPPRSLLLLLLLLAPSSLPVWPQKGRVWTRRLRSEIMLSICGLAGSQAPHEPQLRDFCYMHPCNPTALAVSPRPVWRRRAHGTLLLAAAAASPAVEGLVASPATRGAATAVGDGGSGTSWSISGLLPGSDKGNLLMRPSFDASLDWASNVTAKGKEGCTLAKNASKPAFMPPRCPKPQRPVGIDEARKLGWRFAPLLHQHSLDWSRLSDPGPWLESAVLVDPVTYTTTDLKTYLENRHRARRAKTEKVVAEAAAAAAAAAATAASVLASAGGSAQAYGVEAAAAKAAAAAAEAAAEDPYWLIHEAYDTHNFFATRLVRRRDGSAPSRAAGAAAAHGREAQQQPAAAQTSGAAASAETGGGPERTGQVQPAQPSKTYQQPAGNGRRTMAIGSTGRRRHQQELGSGSVRQVGGEASGDSSEGQDDGMESPDQDQDDPFWPHFEVLQGSEFFEAIAGDPFNEEDGEGQDQGKGGSEGKARRREAVEKGSDGGGPGKGNPSRLGGKVYFTVFEPRLEHLHWTRPGRYTGSSPGSDTGPPAGNNGEPTYAYVYTFWFFYPFNGCSNQLMATRFAGRHQAAEYFLCPLGVHEGDWEHLKVYVCQDGMLDEQEPARAIAALQYSQHTWLPSYDCTTNGTWTGAKGNWPGNCSFEKDPDNGQMRPRVYSGLHSHANSPHTSNLNVYAKVNFKQLLNFDGIYVADRFAQGGPLFVPSSTNTLWLPFQHEMGDAEGVRPEDIRPGGRLAWTSYMGNWGVPLTSPNFSITCLTHNLTAGAPCDPRNPPVFILDRLLGGVGVKPVDMNWTAVLSPKRVAPELAEPISGPLVRRAAAYSWERELAAPLWDAREPLPGLGGLSLATIARDTSSLACPLAEDVHRTSAWGAGHYLGNDPRVAHRLRLFVAAATAAIVAAAALSALVVKCMPLILAPYHKSQHHHHHHHHHGYGYGGEPYGSRHERRRGDGGGADEEVSLPPLHGPSQTFGLVYGKYDESLFEPLPQPLHEVGYGATTSAPYRQQGRPAPMRREMDVRDSGGGGGDGGGSGGDGGDDDSRSSGSESSSERYSGFASTAVSGSEPTNTAPSLREPDGRQLPYEALEHPLSCDVRKIKPGQGSSACGMPQNPQLATSRFSESGAGGGAAAIPAHHRSSEEQPLLANALNRSRRCGGGNDGGVGVDDNNNNNDDDNDSLISDDDDGDKPRRTVRRGWRSFILRSTAACPAANLVPLLAWRYCRAASRYLCKALCFPCRLCLPGGDGGDASGGNGSNIAPHRRRRRRGLGPYLLGCATQPERRLLWLSLGIMAYSLGLIMSVQGLLETLHALRNLLLRGLWAIAGLEGVFVALLAAGGVTELALMVAAVSLGPKLQVLQHPSIRARPAPPTDGTPLGIATSTEALDTTYVGGGVGGGAGGGGGGGASTLPLLTGTTSAALGGSFPPLLPLSAKSSGAANSLTLSSMVPPLALGSRSASGGGAGSDWEFYGLSHPHIHFPSSAAVAATAAAATAAATAAASAAATAAATAAAKVPWRTLALLAAVGYMEVAASLHLLGFGLALWVGVLGASEGCSAAVQGLYRVISFSPDVCLDLSVIGVPGPRCGGDLMQMCNVWRQLRLSGLLYGSLLIIAARLLLLIMATANYHSRHAVLLPLPQQHHHGHHHGHHHNGPHAHNHQYNYSHNHQRHPLQNGNGTTSRTVGHRVEMVGAGGSRRRRVHTGRMGTMGAEKAAAEAIASESDGEAAGAQGTLHRREGGQETRRRRPPGGWEPGIGEAPVPGATDGSGVQGVRPRHPRRGSIPPDRSGAHHGRDRDEGKGGVNGAAEPGTASARGGSSGSGVLPVSAPAGIGPEAGEVVLEMGSVATAGGTGSCGNDTGSSSRSRGWGLFGF</sequence>
<feature type="compositionally biased region" description="Acidic residues" evidence="1">
    <location>
        <begin position="537"/>
        <end position="552"/>
    </location>
</feature>
<keyword evidence="2" id="KW-0812">Transmembrane</keyword>
<feature type="transmembrane region" description="Helical" evidence="2">
    <location>
        <begin position="1436"/>
        <end position="1469"/>
    </location>
</feature>
<evidence type="ECO:0000256" key="2">
    <source>
        <dbReference type="SAM" id="Phobius"/>
    </source>
</evidence>
<evidence type="ECO:0000313" key="3">
    <source>
        <dbReference type="EMBL" id="GLI63657.1"/>
    </source>
</evidence>
<feature type="region of interest" description="Disordered" evidence="1">
    <location>
        <begin position="1047"/>
        <end position="1087"/>
    </location>
</feature>
<feature type="transmembrane region" description="Helical" evidence="2">
    <location>
        <begin position="1402"/>
        <end position="1424"/>
    </location>
</feature>
<feature type="compositionally biased region" description="Low complexity" evidence="1">
    <location>
        <begin position="1825"/>
        <end position="1847"/>
    </location>
</feature>
<evidence type="ECO:0000313" key="4">
    <source>
        <dbReference type="Proteomes" id="UP001165090"/>
    </source>
</evidence>
<feature type="transmembrane region" description="Helical" evidence="2">
    <location>
        <begin position="1721"/>
        <end position="1741"/>
    </location>
</feature>
<feature type="region of interest" description="Disordered" evidence="1">
    <location>
        <begin position="1964"/>
        <end position="1988"/>
    </location>
</feature>
<proteinExistence type="predicted"/>
<feature type="compositionally biased region" description="Low complexity" evidence="1">
    <location>
        <begin position="83"/>
        <end position="92"/>
    </location>
</feature>
<feature type="transmembrane region" description="Helical" evidence="2">
    <location>
        <begin position="1010"/>
        <end position="1030"/>
    </location>
</feature>
<feature type="compositionally biased region" description="Basic and acidic residues" evidence="1">
    <location>
        <begin position="590"/>
        <end position="604"/>
    </location>
</feature>
<name>A0ABQ5S194_9CHLO</name>
<dbReference type="Proteomes" id="UP001165090">
    <property type="component" value="Unassembled WGS sequence"/>
</dbReference>
<feature type="region of interest" description="Disordered" evidence="1">
    <location>
        <begin position="573"/>
        <end position="618"/>
    </location>
</feature>
<feature type="compositionally biased region" description="Polar residues" evidence="1">
    <location>
        <begin position="1"/>
        <end position="10"/>
    </location>
</feature>
<keyword evidence="2" id="KW-1133">Transmembrane helix</keyword>
<feature type="compositionally biased region" description="Basic and acidic residues" evidence="1">
    <location>
        <begin position="1903"/>
        <end position="1915"/>
    </location>
</feature>
<feature type="compositionally biased region" description="Low complexity" evidence="1">
    <location>
        <begin position="442"/>
        <end position="474"/>
    </location>
</feature>
<feature type="compositionally biased region" description="Low complexity" evidence="1">
    <location>
        <begin position="1163"/>
        <end position="1175"/>
    </location>
</feature>
<dbReference type="EMBL" id="BSDZ01000016">
    <property type="protein sequence ID" value="GLI63657.1"/>
    <property type="molecule type" value="Genomic_DNA"/>
</dbReference>
<accession>A0ABQ5S194</accession>
<feature type="region of interest" description="Disordered" evidence="1">
    <location>
        <begin position="1"/>
        <end position="106"/>
    </location>
</feature>
<feature type="compositionally biased region" description="Polar residues" evidence="1">
    <location>
        <begin position="483"/>
        <end position="498"/>
    </location>
</feature>
<evidence type="ECO:0000256" key="1">
    <source>
        <dbReference type="SAM" id="MobiDB-lite"/>
    </source>
</evidence>